<name>A0A9P5I980_9HELO</name>
<evidence type="ECO:0000256" key="1">
    <source>
        <dbReference type="SAM" id="MobiDB-lite"/>
    </source>
</evidence>
<dbReference type="EMBL" id="RCSW01000017">
    <property type="protein sequence ID" value="KAF7935287.1"/>
    <property type="molecule type" value="Genomic_DNA"/>
</dbReference>
<comment type="caution">
    <text evidence="2">The sequence shown here is derived from an EMBL/GenBank/DDBJ whole genome shotgun (WGS) entry which is preliminary data.</text>
</comment>
<evidence type="ECO:0000313" key="3">
    <source>
        <dbReference type="Proteomes" id="UP000710849"/>
    </source>
</evidence>
<feature type="region of interest" description="Disordered" evidence="1">
    <location>
        <begin position="1"/>
        <end position="34"/>
    </location>
</feature>
<proteinExistence type="predicted"/>
<dbReference type="AlphaFoldDB" id="A0A9P5I980"/>
<dbReference type="RefSeq" id="XP_038730388.1">
    <property type="nucleotide sequence ID" value="XM_038878708.1"/>
</dbReference>
<reference evidence="2 3" key="1">
    <citation type="journal article" date="2020" name="Genome Biol. Evol.">
        <title>Comparative genomics of Sclerotiniaceae.</title>
        <authorList>
            <person name="Valero Jimenez C.A."/>
            <person name="Steentjes M."/>
            <person name="Scholten O.E."/>
            <person name="Van Kan J.A.L."/>
        </authorList>
    </citation>
    <scope>NUCLEOTIDE SEQUENCE [LARGE SCALE GENOMIC DNA]</scope>
    <source>
        <strain evidence="2 3">MUCL 94</strain>
    </source>
</reference>
<organism evidence="2 3">
    <name type="scientific">Botrytis byssoidea</name>
    <dbReference type="NCBI Taxonomy" id="139641"/>
    <lineage>
        <taxon>Eukaryota</taxon>
        <taxon>Fungi</taxon>
        <taxon>Dikarya</taxon>
        <taxon>Ascomycota</taxon>
        <taxon>Pezizomycotina</taxon>
        <taxon>Leotiomycetes</taxon>
        <taxon>Helotiales</taxon>
        <taxon>Sclerotiniaceae</taxon>
        <taxon>Botrytis</taxon>
    </lineage>
</organism>
<gene>
    <name evidence="2" type="ORF">EAE97_008194</name>
</gene>
<dbReference type="GeneID" id="62151782"/>
<protein>
    <submittedName>
        <fullName evidence="2">Uncharacterized protein</fullName>
    </submittedName>
</protein>
<accession>A0A9P5I980</accession>
<sequence>MPNEQCIRSHASSKTRPVVYDKHHPKHCQEKSRQFDERQILRVTSKPFPTPRTLYTMASMDKAQPLDETTDPESSPGITSNSRSTVIWVVYPVDSFPADGTHPIQQLLESFGPQSVTKLHKETSTIIGIMFWTLLVTPSEVKMLEESSLVISVSPQISCNIYE</sequence>
<dbReference type="Proteomes" id="UP000710849">
    <property type="component" value="Unassembled WGS sequence"/>
</dbReference>
<feature type="region of interest" description="Disordered" evidence="1">
    <location>
        <begin position="59"/>
        <end position="80"/>
    </location>
</feature>
<evidence type="ECO:0000313" key="2">
    <source>
        <dbReference type="EMBL" id="KAF7935287.1"/>
    </source>
</evidence>
<feature type="compositionally biased region" description="Basic and acidic residues" evidence="1">
    <location>
        <begin position="19"/>
        <end position="34"/>
    </location>
</feature>
<keyword evidence="3" id="KW-1185">Reference proteome</keyword>